<keyword evidence="7" id="KW-0812">Transmembrane</keyword>
<dbReference type="Pfam" id="PF00072">
    <property type="entry name" value="Response_reg"/>
    <property type="match status" value="1"/>
</dbReference>
<evidence type="ECO:0000313" key="12">
    <source>
        <dbReference type="Proteomes" id="UP000198521"/>
    </source>
</evidence>
<keyword evidence="12" id="KW-1185">Reference proteome</keyword>
<evidence type="ECO:0000256" key="2">
    <source>
        <dbReference type="ARBA" id="ARBA00012438"/>
    </source>
</evidence>
<evidence type="ECO:0000313" key="11">
    <source>
        <dbReference type="EMBL" id="SEK25315.1"/>
    </source>
</evidence>
<sequence length="749" mass="85126">MKNFIRHTVFAFLVFSSVNTFAQSILDSDSIQLYIERAEEFLEEYKYQQALEKANAALKSAKYNNDDKSLAKIYDLIAQIHELNEQESEAITNYITALTYAASAKSSKLKAKLVNSLGTLYIKHDETKYKGIKRFKQSHDIAKGIKDTVKMVTPLLNLAEHYIDNNDYKTSDGYLTKVRAIIGSELNIESPQKIKLSNLLGKYFLRVRRYERANEHIDNAIGFAEEEIEIHKTDKNKRLISSFHVQLATAYHTKYKVYKSQKEFELATVFLEKHYEHISKSKDFIKEIELQKAIIENNVDQMKDQVEQANKKDAKNYSKEIKWHIITILGVVLILISLAFLISAYKNNLQKKKLNNDLIEKNKELVNAKETAEQVSTLKSQFISTVSHELRTPLYGVIGLTSLLMEHPEEKKKNEYLESLKFSGDYLLALINDVLQLSKIETNEVKLEKVSFDIRSLVEGIVNSLHSKQKHNSNTVHIDIDKNIKSTLLGDSVRLSQILINLIGNALKFTNNGNIWIKVKSLGLEGDIHKLRFIIKDDGIGIPESKQATIFDNFAQVKNQNQEYEGTGLGLAIVKKLIHLHNSEILINSEEGVGSEFTFDLSYEKAVKEQDIASQTGETISIGTTNFNILIVDDNKINQIVTQNILKKKGYTCNLASNGMDAIDMVKSESFDLILMDINMPEMNGLDATTVIRTFNSHIPIIALTAVEEGEIRDQALSVGMNDVIIKPYDTQQFFQTIMKNISKVKYIS</sequence>
<feature type="modified residue" description="4-aspartylphosphate" evidence="5">
    <location>
        <position position="677"/>
    </location>
</feature>
<dbReference type="Gene3D" id="1.10.287.130">
    <property type="match status" value="1"/>
</dbReference>
<dbReference type="InterPro" id="IPR003594">
    <property type="entry name" value="HATPase_dom"/>
</dbReference>
<dbReference type="CDD" id="cd00082">
    <property type="entry name" value="HisKA"/>
    <property type="match status" value="1"/>
</dbReference>
<dbReference type="FunFam" id="3.30.565.10:FF:000010">
    <property type="entry name" value="Sensor histidine kinase RcsC"/>
    <property type="match status" value="1"/>
</dbReference>
<feature type="transmembrane region" description="Helical" evidence="7">
    <location>
        <begin position="323"/>
        <end position="345"/>
    </location>
</feature>
<organism evidence="11 12">
    <name type="scientific">Aquimarina amphilecti</name>
    <dbReference type="NCBI Taxonomy" id="1038014"/>
    <lineage>
        <taxon>Bacteria</taxon>
        <taxon>Pseudomonadati</taxon>
        <taxon>Bacteroidota</taxon>
        <taxon>Flavobacteriia</taxon>
        <taxon>Flavobacteriales</taxon>
        <taxon>Flavobacteriaceae</taxon>
        <taxon>Aquimarina</taxon>
    </lineage>
</organism>
<dbReference type="PANTHER" id="PTHR45339:SF1">
    <property type="entry name" value="HYBRID SIGNAL TRANSDUCTION HISTIDINE KINASE J"/>
    <property type="match status" value="1"/>
</dbReference>
<dbReference type="EMBL" id="FOAB01000001">
    <property type="protein sequence ID" value="SEK25315.1"/>
    <property type="molecule type" value="Genomic_DNA"/>
</dbReference>
<evidence type="ECO:0000256" key="7">
    <source>
        <dbReference type="SAM" id="Phobius"/>
    </source>
</evidence>
<evidence type="ECO:0000256" key="4">
    <source>
        <dbReference type="ARBA" id="ARBA00023012"/>
    </source>
</evidence>
<keyword evidence="6" id="KW-0175">Coiled coil</keyword>
<dbReference type="SMART" id="SM00387">
    <property type="entry name" value="HATPase_c"/>
    <property type="match status" value="1"/>
</dbReference>
<feature type="coiled-coil region" evidence="6">
    <location>
        <begin position="285"/>
        <end position="312"/>
    </location>
</feature>
<feature type="signal peptide" evidence="8">
    <location>
        <begin position="1"/>
        <end position="22"/>
    </location>
</feature>
<dbReference type="PROSITE" id="PS50110">
    <property type="entry name" value="RESPONSE_REGULATORY"/>
    <property type="match status" value="1"/>
</dbReference>
<evidence type="ECO:0000256" key="5">
    <source>
        <dbReference type="PROSITE-ProRule" id="PRU00169"/>
    </source>
</evidence>
<dbReference type="PANTHER" id="PTHR45339">
    <property type="entry name" value="HYBRID SIGNAL TRANSDUCTION HISTIDINE KINASE J"/>
    <property type="match status" value="1"/>
</dbReference>
<proteinExistence type="predicted"/>
<dbReference type="PROSITE" id="PS50109">
    <property type="entry name" value="HIS_KIN"/>
    <property type="match status" value="1"/>
</dbReference>
<feature type="domain" description="Histidine kinase" evidence="9">
    <location>
        <begin position="385"/>
        <end position="605"/>
    </location>
</feature>
<reference evidence="11 12" key="1">
    <citation type="submission" date="2016-10" db="EMBL/GenBank/DDBJ databases">
        <authorList>
            <person name="de Groot N.N."/>
        </authorList>
    </citation>
    <scope>NUCLEOTIDE SEQUENCE [LARGE SCALE GENOMIC DNA]</scope>
    <source>
        <strain evidence="11 12">DSM 25232</strain>
    </source>
</reference>
<dbReference type="InterPro" id="IPR004358">
    <property type="entry name" value="Sig_transdc_His_kin-like_C"/>
</dbReference>
<feature type="coiled-coil region" evidence="6">
    <location>
        <begin position="342"/>
        <end position="375"/>
    </location>
</feature>
<dbReference type="Gene3D" id="3.40.50.2300">
    <property type="match status" value="1"/>
</dbReference>
<comment type="catalytic activity">
    <reaction evidence="1">
        <text>ATP + protein L-histidine = ADP + protein N-phospho-L-histidine.</text>
        <dbReference type="EC" id="2.7.13.3"/>
    </reaction>
</comment>
<evidence type="ECO:0000256" key="1">
    <source>
        <dbReference type="ARBA" id="ARBA00000085"/>
    </source>
</evidence>
<dbReference type="InterPro" id="IPR001789">
    <property type="entry name" value="Sig_transdc_resp-reg_receiver"/>
</dbReference>
<accession>A0A1H7FPK8</accession>
<dbReference type="InterPro" id="IPR011990">
    <property type="entry name" value="TPR-like_helical_dom_sf"/>
</dbReference>
<keyword evidence="8" id="KW-0732">Signal</keyword>
<dbReference type="Pfam" id="PF02518">
    <property type="entry name" value="HATPase_c"/>
    <property type="match status" value="1"/>
</dbReference>
<dbReference type="InterPro" id="IPR005467">
    <property type="entry name" value="His_kinase_dom"/>
</dbReference>
<gene>
    <name evidence="11" type="ORF">SAMN04487910_0084</name>
</gene>
<dbReference type="SUPFAM" id="SSF52172">
    <property type="entry name" value="CheY-like"/>
    <property type="match status" value="1"/>
</dbReference>
<dbReference type="InterPro" id="IPR036890">
    <property type="entry name" value="HATPase_C_sf"/>
</dbReference>
<dbReference type="InterPro" id="IPR011006">
    <property type="entry name" value="CheY-like_superfamily"/>
</dbReference>
<keyword evidence="7" id="KW-1133">Transmembrane helix</keyword>
<name>A0A1H7FPK8_AQUAM</name>
<keyword evidence="11" id="KW-0808">Transferase</keyword>
<dbReference type="SUPFAM" id="SSF48452">
    <property type="entry name" value="TPR-like"/>
    <property type="match status" value="1"/>
</dbReference>
<dbReference type="AlphaFoldDB" id="A0A1H7FPK8"/>
<dbReference type="SUPFAM" id="SSF55874">
    <property type="entry name" value="ATPase domain of HSP90 chaperone/DNA topoisomerase II/histidine kinase"/>
    <property type="match status" value="1"/>
</dbReference>
<dbReference type="CDD" id="cd16922">
    <property type="entry name" value="HATPase_EvgS-ArcB-TorS-like"/>
    <property type="match status" value="1"/>
</dbReference>
<evidence type="ECO:0000259" key="9">
    <source>
        <dbReference type="PROSITE" id="PS50109"/>
    </source>
</evidence>
<dbReference type="STRING" id="1038014.SAMN04487910_0084"/>
<feature type="chain" id="PRO_5011639742" description="histidine kinase" evidence="8">
    <location>
        <begin position="23"/>
        <end position="749"/>
    </location>
</feature>
<dbReference type="SMART" id="SM00388">
    <property type="entry name" value="HisKA"/>
    <property type="match status" value="1"/>
</dbReference>
<keyword evidence="3 5" id="KW-0597">Phosphoprotein</keyword>
<evidence type="ECO:0000256" key="6">
    <source>
        <dbReference type="SAM" id="Coils"/>
    </source>
</evidence>
<dbReference type="Gene3D" id="3.30.565.10">
    <property type="entry name" value="Histidine kinase-like ATPase, C-terminal domain"/>
    <property type="match status" value="1"/>
</dbReference>
<evidence type="ECO:0000259" key="10">
    <source>
        <dbReference type="PROSITE" id="PS50110"/>
    </source>
</evidence>
<dbReference type="Gene3D" id="1.25.40.10">
    <property type="entry name" value="Tetratricopeptide repeat domain"/>
    <property type="match status" value="2"/>
</dbReference>
<dbReference type="CDD" id="cd17546">
    <property type="entry name" value="REC_hyHK_CKI1_RcsC-like"/>
    <property type="match status" value="1"/>
</dbReference>
<protein>
    <recommendedName>
        <fullName evidence="2">histidine kinase</fullName>
        <ecNumber evidence="2">2.7.13.3</ecNumber>
    </recommendedName>
</protein>
<dbReference type="PRINTS" id="PR00344">
    <property type="entry name" value="BCTRLSENSOR"/>
</dbReference>
<feature type="domain" description="Response regulatory" evidence="10">
    <location>
        <begin position="628"/>
        <end position="742"/>
    </location>
</feature>
<evidence type="ECO:0000256" key="3">
    <source>
        <dbReference type="ARBA" id="ARBA00022553"/>
    </source>
</evidence>
<dbReference type="InterPro" id="IPR003661">
    <property type="entry name" value="HisK_dim/P_dom"/>
</dbReference>
<keyword evidence="4" id="KW-0902">Two-component regulatory system</keyword>
<keyword evidence="7" id="KW-0472">Membrane</keyword>
<dbReference type="SMART" id="SM00448">
    <property type="entry name" value="REC"/>
    <property type="match status" value="1"/>
</dbReference>
<dbReference type="EC" id="2.7.13.3" evidence="2"/>
<dbReference type="InterPro" id="IPR036097">
    <property type="entry name" value="HisK_dim/P_sf"/>
</dbReference>
<dbReference type="Pfam" id="PF00512">
    <property type="entry name" value="HisKA"/>
    <property type="match status" value="1"/>
</dbReference>
<dbReference type="Proteomes" id="UP000198521">
    <property type="component" value="Unassembled WGS sequence"/>
</dbReference>
<evidence type="ECO:0000256" key="8">
    <source>
        <dbReference type="SAM" id="SignalP"/>
    </source>
</evidence>
<dbReference type="OrthoDB" id="4457677at2"/>
<dbReference type="SUPFAM" id="SSF47384">
    <property type="entry name" value="Homodimeric domain of signal transducing histidine kinase"/>
    <property type="match status" value="1"/>
</dbReference>
<dbReference type="GO" id="GO:0000155">
    <property type="term" value="F:phosphorelay sensor kinase activity"/>
    <property type="evidence" value="ECO:0007669"/>
    <property type="project" value="InterPro"/>
</dbReference>
<keyword evidence="11" id="KW-0418">Kinase</keyword>
<dbReference type="RefSeq" id="WP_091403969.1">
    <property type="nucleotide sequence ID" value="NZ_FOAB01000001.1"/>
</dbReference>